<dbReference type="InterPro" id="IPR036650">
    <property type="entry name" value="CAT_RNA-bd_dom_sf"/>
</dbReference>
<organism evidence="3 4">
    <name type="scientific">Cedecea davisae DSM 4568</name>
    <dbReference type="NCBI Taxonomy" id="566551"/>
    <lineage>
        <taxon>Bacteria</taxon>
        <taxon>Pseudomonadati</taxon>
        <taxon>Pseudomonadota</taxon>
        <taxon>Gammaproteobacteria</taxon>
        <taxon>Enterobacterales</taxon>
        <taxon>Enterobacteriaceae</taxon>
        <taxon>Cedecea</taxon>
    </lineage>
</organism>
<dbReference type="Gene3D" id="1.10.1790.10">
    <property type="entry name" value="PRD domain"/>
    <property type="match status" value="2"/>
</dbReference>
<dbReference type="InterPro" id="IPR004341">
    <property type="entry name" value="CAT_RNA-bd_dom"/>
</dbReference>
<dbReference type="PATRIC" id="fig|566551.4.peg.2749"/>
<dbReference type="PANTHER" id="PTHR30185">
    <property type="entry name" value="CRYPTIC BETA-GLUCOSIDE BGL OPERON ANTITERMINATOR"/>
    <property type="match status" value="1"/>
</dbReference>
<reference evidence="3 4" key="1">
    <citation type="submission" date="2013-04" db="EMBL/GenBank/DDBJ databases">
        <authorList>
            <person name="Weinstock G."/>
            <person name="Sodergren E."/>
            <person name="Lobos E.A."/>
            <person name="Fulton L."/>
            <person name="Fulton R."/>
            <person name="Courtney L."/>
            <person name="Fronick C."/>
            <person name="O'Laughlin M."/>
            <person name="Godfrey J."/>
            <person name="Wilson R.M."/>
            <person name="Miner T."/>
            <person name="Farmer C."/>
            <person name="Delehaunty K."/>
            <person name="Cordes M."/>
            <person name="Minx P."/>
            <person name="Tomlinson C."/>
            <person name="Chen J."/>
            <person name="Wollam A."/>
            <person name="Pepin K.H."/>
            <person name="Palsikar V.B."/>
            <person name="Zhang X."/>
            <person name="Suruliraj S."/>
            <person name="Perna N.T."/>
            <person name="Plunkett G."/>
            <person name="Warren W."/>
            <person name="Mitreva M."/>
            <person name="Mardis E.R."/>
            <person name="Wilson R.K."/>
        </authorList>
    </citation>
    <scope>NUCLEOTIDE SEQUENCE [LARGE SCALE GENOMIC DNA]</scope>
    <source>
        <strain evidence="3 4">DSM 4568</strain>
    </source>
</reference>
<evidence type="ECO:0000313" key="4">
    <source>
        <dbReference type="Proteomes" id="UP000014585"/>
    </source>
</evidence>
<comment type="caution">
    <text evidence="3">The sequence shown here is derived from an EMBL/GenBank/DDBJ whole genome shotgun (WGS) entry which is preliminary data.</text>
</comment>
<dbReference type="InterPro" id="IPR050661">
    <property type="entry name" value="BglG_antiterminators"/>
</dbReference>
<feature type="domain" description="PRD" evidence="2">
    <location>
        <begin position="66"/>
        <end position="171"/>
    </location>
</feature>
<evidence type="ECO:0000256" key="1">
    <source>
        <dbReference type="ARBA" id="ARBA00022737"/>
    </source>
</evidence>
<dbReference type="EMBL" id="ATDT01000026">
    <property type="protein sequence ID" value="EPF15836.1"/>
    <property type="molecule type" value="Genomic_DNA"/>
</dbReference>
<dbReference type="Pfam" id="PF03123">
    <property type="entry name" value="CAT_RBD"/>
    <property type="match status" value="1"/>
</dbReference>
<dbReference type="Pfam" id="PF00874">
    <property type="entry name" value="PRD"/>
    <property type="match status" value="2"/>
</dbReference>
<dbReference type="PROSITE" id="PS51372">
    <property type="entry name" value="PRD_2"/>
    <property type="match status" value="2"/>
</dbReference>
<dbReference type="SUPFAM" id="SSF63520">
    <property type="entry name" value="PTS-regulatory domain, PRD"/>
    <property type="match status" value="2"/>
</dbReference>
<dbReference type="PANTHER" id="PTHR30185:SF15">
    <property type="entry name" value="CRYPTIC BETA-GLUCOSIDE BGL OPERON ANTITERMINATOR"/>
    <property type="match status" value="1"/>
</dbReference>
<dbReference type="GO" id="GO:0003723">
    <property type="term" value="F:RNA binding"/>
    <property type="evidence" value="ECO:0007669"/>
    <property type="project" value="InterPro"/>
</dbReference>
<dbReference type="GO" id="GO:0006355">
    <property type="term" value="P:regulation of DNA-templated transcription"/>
    <property type="evidence" value="ECO:0007669"/>
    <property type="project" value="InterPro"/>
</dbReference>
<dbReference type="SMART" id="SM01061">
    <property type="entry name" value="CAT_RBD"/>
    <property type="match status" value="1"/>
</dbReference>
<sequence length="275" mass="31189">MITVLKVLSNNAVIAVDDKHCEIVAVGRGIGFGKREGDPLAAQEIESQFIKKSGGISEVLSELVNSIPLEHLLITQAILQLAQQRLAIEVQESLIFALSDHINFAVQRHKKGLAIKNMLLWDIKKFYAPEFDLASEAVALINRKLEVELPEDEAGFIALHLANAKVNDMQSTMQSANIIKDVLSIIKYELKIKYDESSLNYQRIITHLKFFTLRMMNNQAVSHEDKSLYEGIKEAMTQAWQCAHKINAYLSKNYNYSLSHDEIIFLTIHINRLRD</sequence>
<evidence type="ECO:0000313" key="3">
    <source>
        <dbReference type="EMBL" id="EPF15836.1"/>
    </source>
</evidence>
<protein>
    <submittedName>
        <fullName evidence="3">Putative transcription antiterminator LicT</fullName>
    </submittedName>
</protein>
<dbReference type="Proteomes" id="UP000014585">
    <property type="component" value="Unassembled WGS sequence"/>
</dbReference>
<evidence type="ECO:0000259" key="2">
    <source>
        <dbReference type="PROSITE" id="PS51372"/>
    </source>
</evidence>
<keyword evidence="1" id="KW-0677">Repeat</keyword>
<dbReference type="InterPro" id="IPR011608">
    <property type="entry name" value="PRD"/>
</dbReference>
<proteinExistence type="predicted"/>
<accession>S3ITG0</accession>
<name>S3ITG0_9ENTR</name>
<dbReference type="STRING" id="566551.HMPREF0201_03011"/>
<feature type="domain" description="PRD" evidence="2">
    <location>
        <begin position="172"/>
        <end position="275"/>
    </location>
</feature>
<dbReference type="AlphaFoldDB" id="S3ITG0"/>
<dbReference type="Gene3D" id="2.30.24.10">
    <property type="entry name" value="CAT RNA-binding domain"/>
    <property type="match status" value="1"/>
</dbReference>
<gene>
    <name evidence="3" type="ORF">HMPREF0201_03011</name>
</gene>
<dbReference type="NCBIfam" id="NF046042">
    <property type="entry name" value="LicT"/>
    <property type="match status" value="1"/>
</dbReference>
<dbReference type="InterPro" id="IPR036634">
    <property type="entry name" value="PRD_sf"/>
</dbReference>
<dbReference type="HOGENOM" id="CLU_078802_0_0_6"/>
<dbReference type="SUPFAM" id="SSF50151">
    <property type="entry name" value="SacY-like RNA-binding domain"/>
    <property type="match status" value="1"/>
</dbReference>